<dbReference type="HOGENOM" id="CLU_1919306_0_0_1"/>
<accession>T1EQ57</accession>
<evidence type="ECO:0000313" key="3">
    <source>
        <dbReference type="Proteomes" id="UP000015101"/>
    </source>
</evidence>
<reference evidence="2" key="3">
    <citation type="submission" date="2015-06" db="UniProtKB">
        <authorList>
            <consortium name="EnsemblMetazoa"/>
        </authorList>
    </citation>
    <scope>IDENTIFICATION</scope>
</reference>
<evidence type="ECO:0000313" key="2">
    <source>
        <dbReference type="EnsemblMetazoa" id="HelroP160372"/>
    </source>
</evidence>
<dbReference type="AlphaFoldDB" id="T1EQ57"/>
<sequence>MSLIDSSMLLMVARTIQRELCSSKQVSPSAGQNLRIEVTINQLNLSPLYTSVNHTTSHDNEYLKSSSKTSGSADVVEEILKNFCSHPVPLMYHVEGEVLPGHRFDKKLVKADEIFLAIDCLTSYKKDVVYSG</sequence>
<dbReference type="CTD" id="20198707"/>
<evidence type="ECO:0000313" key="1">
    <source>
        <dbReference type="EMBL" id="ESO06214.1"/>
    </source>
</evidence>
<organism evidence="2 3">
    <name type="scientific">Helobdella robusta</name>
    <name type="common">Californian leech</name>
    <dbReference type="NCBI Taxonomy" id="6412"/>
    <lineage>
        <taxon>Eukaryota</taxon>
        <taxon>Metazoa</taxon>
        <taxon>Spiralia</taxon>
        <taxon>Lophotrochozoa</taxon>
        <taxon>Annelida</taxon>
        <taxon>Clitellata</taxon>
        <taxon>Hirudinea</taxon>
        <taxon>Rhynchobdellida</taxon>
        <taxon>Glossiphoniidae</taxon>
        <taxon>Helobdella</taxon>
    </lineage>
</organism>
<reference evidence="1 3" key="2">
    <citation type="journal article" date="2013" name="Nature">
        <title>Insights into bilaterian evolution from three spiralian genomes.</title>
        <authorList>
            <person name="Simakov O."/>
            <person name="Marletaz F."/>
            <person name="Cho S.J."/>
            <person name="Edsinger-Gonzales E."/>
            <person name="Havlak P."/>
            <person name="Hellsten U."/>
            <person name="Kuo D.H."/>
            <person name="Larsson T."/>
            <person name="Lv J."/>
            <person name="Arendt D."/>
            <person name="Savage R."/>
            <person name="Osoegawa K."/>
            <person name="de Jong P."/>
            <person name="Grimwood J."/>
            <person name="Chapman J.A."/>
            <person name="Shapiro H."/>
            <person name="Aerts A."/>
            <person name="Otillar R.P."/>
            <person name="Terry A.Y."/>
            <person name="Boore J.L."/>
            <person name="Grigoriev I.V."/>
            <person name="Lindberg D.R."/>
            <person name="Seaver E.C."/>
            <person name="Weisblat D.A."/>
            <person name="Putnam N.H."/>
            <person name="Rokhsar D.S."/>
        </authorList>
    </citation>
    <scope>NUCLEOTIDE SEQUENCE</scope>
</reference>
<dbReference type="EMBL" id="KB096324">
    <property type="protein sequence ID" value="ESO06214.1"/>
    <property type="molecule type" value="Genomic_DNA"/>
</dbReference>
<dbReference type="EMBL" id="AMQM01000583">
    <property type="status" value="NOT_ANNOTATED_CDS"/>
    <property type="molecule type" value="Genomic_DNA"/>
</dbReference>
<dbReference type="Proteomes" id="UP000015101">
    <property type="component" value="Unassembled WGS sequence"/>
</dbReference>
<name>T1EQ57_HELRO</name>
<proteinExistence type="predicted"/>
<dbReference type="EnsemblMetazoa" id="HelroT160372">
    <property type="protein sequence ID" value="HelroP160372"/>
    <property type="gene ID" value="HelroG160372"/>
</dbReference>
<gene>
    <name evidence="2" type="primary">20198707</name>
    <name evidence="1" type="ORF">HELRODRAFT_160372</name>
</gene>
<reference evidence="3" key="1">
    <citation type="submission" date="2012-12" db="EMBL/GenBank/DDBJ databases">
        <authorList>
            <person name="Hellsten U."/>
            <person name="Grimwood J."/>
            <person name="Chapman J.A."/>
            <person name="Shapiro H."/>
            <person name="Aerts A."/>
            <person name="Otillar R.P."/>
            <person name="Terry A.Y."/>
            <person name="Boore J.L."/>
            <person name="Simakov O."/>
            <person name="Marletaz F."/>
            <person name="Cho S.-J."/>
            <person name="Edsinger-Gonzales E."/>
            <person name="Havlak P."/>
            <person name="Kuo D.-H."/>
            <person name="Larsson T."/>
            <person name="Lv J."/>
            <person name="Arendt D."/>
            <person name="Savage R."/>
            <person name="Osoegawa K."/>
            <person name="de Jong P."/>
            <person name="Lindberg D.R."/>
            <person name="Seaver E.C."/>
            <person name="Weisblat D.A."/>
            <person name="Putnam N.H."/>
            <person name="Grigoriev I.V."/>
            <person name="Rokhsar D.S."/>
        </authorList>
    </citation>
    <scope>NUCLEOTIDE SEQUENCE</scope>
</reference>
<protein>
    <submittedName>
        <fullName evidence="1 2">Uncharacterized protein</fullName>
    </submittedName>
</protein>
<dbReference type="KEGG" id="hro:HELRODRAFT_160372"/>
<dbReference type="InParanoid" id="T1EQ57"/>
<dbReference type="GeneID" id="20198707"/>
<dbReference type="RefSeq" id="XP_009015582.1">
    <property type="nucleotide sequence ID" value="XM_009017334.1"/>
</dbReference>
<keyword evidence="3" id="KW-1185">Reference proteome</keyword>